<reference evidence="2 4" key="1">
    <citation type="submission" date="2014-10" db="EMBL/GenBank/DDBJ databases">
        <title>Draft genome of phytase producing Bacillus ginsengihumi strain M2.11.</title>
        <authorList>
            <person name="Toymentseva A."/>
            <person name="Boulygina E.A."/>
            <person name="Kazakov S.V."/>
            <person name="Kayumov I."/>
            <person name="Suleimanova A.D."/>
            <person name="Mardanova A.M."/>
            <person name="Maria S.N."/>
            <person name="Sergey M.Y."/>
            <person name="Sharipova M.R."/>
        </authorList>
    </citation>
    <scope>NUCLEOTIDE SEQUENCE [LARGE SCALE GENOMIC DNA]</scope>
    <source>
        <strain evidence="2 4">M2.11</strain>
    </source>
</reference>
<feature type="transmembrane region" description="Helical" evidence="1">
    <location>
        <begin position="97"/>
        <end position="117"/>
    </location>
</feature>
<keyword evidence="1" id="KW-0812">Transmembrane</keyword>
<gene>
    <name evidence="3" type="ORF">G4D61_02005</name>
    <name evidence="2" type="ORF">NG54_12695</name>
</gene>
<dbReference type="RefSeq" id="WP_025731072.1">
    <property type="nucleotide sequence ID" value="NZ_JAAIWK010000002.1"/>
</dbReference>
<comment type="caution">
    <text evidence="2">The sequence shown here is derived from an EMBL/GenBank/DDBJ whole genome shotgun (WGS) entry which is preliminary data.</text>
</comment>
<dbReference type="Proteomes" id="UP000476934">
    <property type="component" value="Unassembled WGS sequence"/>
</dbReference>
<dbReference type="EMBL" id="JAAIWK010000002">
    <property type="protein sequence ID" value="NEY18742.1"/>
    <property type="molecule type" value="Genomic_DNA"/>
</dbReference>
<evidence type="ECO:0000256" key="1">
    <source>
        <dbReference type="SAM" id="Phobius"/>
    </source>
</evidence>
<name>A0A0A6VE99_9BACI</name>
<evidence type="ECO:0000313" key="5">
    <source>
        <dbReference type="Proteomes" id="UP000476934"/>
    </source>
</evidence>
<protein>
    <submittedName>
        <fullName evidence="2">Membrane protein</fullName>
    </submittedName>
</protein>
<evidence type="ECO:0000313" key="2">
    <source>
        <dbReference type="EMBL" id="KHD84864.1"/>
    </source>
</evidence>
<organism evidence="2 4">
    <name type="scientific">Heyndrickxia ginsengihumi</name>
    <dbReference type="NCBI Taxonomy" id="363870"/>
    <lineage>
        <taxon>Bacteria</taxon>
        <taxon>Bacillati</taxon>
        <taxon>Bacillota</taxon>
        <taxon>Bacilli</taxon>
        <taxon>Bacillales</taxon>
        <taxon>Bacillaceae</taxon>
        <taxon>Heyndrickxia</taxon>
    </lineage>
</organism>
<sequence length="154" mass="17776">MKKLSHLEAILWSVALPGFAQLLTGSYLKGILFMFLEFLINLNGHFNKAIMLSFLGKTVEASNIINYDWLMFYPCLYMFAMWDAYKSSFVNPPKHIYLPFAFSAYFVTIGLMYSPIIYVHNKLIGPVFLPILSLIPGIFIGNVIRRMLLKRDKH</sequence>
<dbReference type="Proteomes" id="UP000030588">
    <property type="component" value="Unassembled WGS sequence"/>
</dbReference>
<feature type="transmembrane region" description="Helical" evidence="1">
    <location>
        <begin position="123"/>
        <end position="144"/>
    </location>
</feature>
<evidence type="ECO:0000313" key="4">
    <source>
        <dbReference type="Proteomes" id="UP000030588"/>
    </source>
</evidence>
<dbReference type="OrthoDB" id="1681794at2"/>
<evidence type="ECO:0000313" key="3">
    <source>
        <dbReference type="EMBL" id="NEY18742.1"/>
    </source>
</evidence>
<proteinExistence type="predicted"/>
<reference evidence="3" key="2">
    <citation type="submission" date="2020-02" db="EMBL/GenBank/DDBJ databases">
        <authorList>
            <person name="Feng H."/>
        </authorList>
    </citation>
    <scope>NUCLEOTIDE SEQUENCE [LARGE SCALE GENOMIC DNA]</scope>
    <source>
        <strain evidence="3">Gsoil 114</strain>
    </source>
</reference>
<dbReference type="STRING" id="363870.NG54_12695"/>
<accession>A0A0A6VE99</accession>
<feature type="transmembrane region" description="Helical" evidence="1">
    <location>
        <begin position="64"/>
        <end position="85"/>
    </location>
</feature>
<keyword evidence="1" id="KW-1133">Transmembrane helix</keyword>
<dbReference type="EMBL" id="JRUN01000039">
    <property type="protein sequence ID" value="KHD84864.1"/>
    <property type="molecule type" value="Genomic_DNA"/>
</dbReference>
<dbReference type="AlphaFoldDB" id="A0A0A6VE99"/>
<reference evidence="3 5" key="3">
    <citation type="submission" date="2020-03" db="EMBL/GenBank/DDBJ databases">
        <title>Bacillus aquiflavi sp. nov., isolated from yellow water of strong flavor Chinese baijiu in Yibin region of China.</title>
        <authorList>
            <person name="Xie J."/>
        </authorList>
    </citation>
    <scope>NUCLEOTIDE SEQUENCE [LARGE SCALE GENOMIC DNA]</scope>
    <source>
        <strain evidence="3 5">Gsoil 114</strain>
    </source>
</reference>
<keyword evidence="5" id="KW-1185">Reference proteome</keyword>
<keyword evidence="1" id="KW-0472">Membrane</keyword>